<dbReference type="EMBL" id="JARJCW010000038">
    <property type="protein sequence ID" value="KAJ7206753.1"/>
    <property type="molecule type" value="Genomic_DNA"/>
</dbReference>
<protein>
    <submittedName>
        <fullName evidence="2">Uncharacterized protein</fullName>
    </submittedName>
</protein>
<gene>
    <name evidence="2" type="ORF">GGX14DRAFT_396687</name>
</gene>
<comment type="caution">
    <text evidence="2">The sequence shown here is derived from an EMBL/GenBank/DDBJ whole genome shotgun (WGS) entry which is preliminary data.</text>
</comment>
<accession>A0AAD6V9E8</accession>
<organism evidence="2 3">
    <name type="scientific">Mycena pura</name>
    <dbReference type="NCBI Taxonomy" id="153505"/>
    <lineage>
        <taxon>Eukaryota</taxon>
        <taxon>Fungi</taxon>
        <taxon>Dikarya</taxon>
        <taxon>Basidiomycota</taxon>
        <taxon>Agaricomycotina</taxon>
        <taxon>Agaricomycetes</taxon>
        <taxon>Agaricomycetidae</taxon>
        <taxon>Agaricales</taxon>
        <taxon>Marasmiineae</taxon>
        <taxon>Mycenaceae</taxon>
        <taxon>Mycena</taxon>
    </lineage>
</organism>
<evidence type="ECO:0000256" key="1">
    <source>
        <dbReference type="SAM" id="MobiDB-lite"/>
    </source>
</evidence>
<feature type="region of interest" description="Disordered" evidence="1">
    <location>
        <begin position="29"/>
        <end position="58"/>
    </location>
</feature>
<proteinExistence type="predicted"/>
<evidence type="ECO:0000313" key="3">
    <source>
        <dbReference type="Proteomes" id="UP001219525"/>
    </source>
</evidence>
<evidence type="ECO:0000313" key="2">
    <source>
        <dbReference type="EMBL" id="KAJ7206753.1"/>
    </source>
</evidence>
<sequence length="227" mass="23907">MAGVHVTSASGSAVFSCVSLTDLPIAKTSPLRTSITPDPKRADRRRQRGNGGGHQGGKFRIRVWSDAKSADTGRCRVALDGLHQCDPLMPDGRIMGGAVPDPCIEQQDRRRKNGGSGRREARWGGRRVAGREAGSGWRRATGGRRRAAGGTGGRRREAGGRRREATGGTRRTAGGGGGRRAVEGGSGRAGQAGGSRRVAGVAQWPLPKKFRDAISSQSCVMLYPKVA</sequence>
<feature type="region of interest" description="Disordered" evidence="1">
    <location>
        <begin position="96"/>
        <end position="198"/>
    </location>
</feature>
<name>A0AAD6V9E8_9AGAR</name>
<dbReference type="AlphaFoldDB" id="A0AAD6V9E8"/>
<feature type="compositionally biased region" description="Gly residues" evidence="1">
    <location>
        <begin position="173"/>
        <end position="193"/>
    </location>
</feature>
<dbReference type="Proteomes" id="UP001219525">
    <property type="component" value="Unassembled WGS sequence"/>
</dbReference>
<reference evidence="2" key="1">
    <citation type="submission" date="2023-03" db="EMBL/GenBank/DDBJ databases">
        <title>Massive genome expansion in bonnet fungi (Mycena s.s.) driven by repeated elements and novel gene families across ecological guilds.</title>
        <authorList>
            <consortium name="Lawrence Berkeley National Laboratory"/>
            <person name="Harder C.B."/>
            <person name="Miyauchi S."/>
            <person name="Viragh M."/>
            <person name="Kuo A."/>
            <person name="Thoen E."/>
            <person name="Andreopoulos B."/>
            <person name="Lu D."/>
            <person name="Skrede I."/>
            <person name="Drula E."/>
            <person name="Henrissat B."/>
            <person name="Morin E."/>
            <person name="Kohler A."/>
            <person name="Barry K."/>
            <person name="LaButti K."/>
            <person name="Morin E."/>
            <person name="Salamov A."/>
            <person name="Lipzen A."/>
            <person name="Mereny Z."/>
            <person name="Hegedus B."/>
            <person name="Baldrian P."/>
            <person name="Stursova M."/>
            <person name="Weitz H."/>
            <person name="Taylor A."/>
            <person name="Grigoriev I.V."/>
            <person name="Nagy L.G."/>
            <person name="Martin F."/>
            <person name="Kauserud H."/>
        </authorList>
    </citation>
    <scope>NUCLEOTIDE SEQUENCE</scope>
    <source>
        <strain evidence="2">9144</strain>
    </source>
</reference>
<feature type="compositionally biased region" description="Basic and acidic residues" evidence="1">
    <location>
        <begin position="154"/>
        <end position="165"/>
    </location>
</feature>
<keyword evidence="3" id="KW-1185">Reference proteome</keyword>